<proteinExistence type="predicted"/>
<name>A0ABZ2MS15_9BACI</name>
<dbReference type="EMBL" id="CP147403">
    <property type="protein sequence ID" value="WXB87990.1"/>
    <property type="molecule type" value="Genomic_DNA"/>
</dbReference>
<keyword evidence="3" id="KW-1185">Reference proteome</keyword>
<protein>
    <submittedName>
        <fullName evidence="2">Uncharacterized protein</fullName>
    </submittedName>
</protein>
<organism evidence="2 3">
    <name type="scientific">Metabacillus rhizosphaerae</name>
    <dbReference type="NCBI Taxonomy" id="3117747"/>
    <lineage>
        <taxon>Bacteria</taxon>
        <taxon>Bacillati</taxon>
        <taxon>Bacillota</taxon>
        <taxon>Bacilli</taxon>
        <taxon>Bacillales</taxon>
        <taxon>Bacillaceae</taxon>
        <taxon>Metabacillus</taxon>
    </lineage>
</organism>
<keyword evidence="1" id="KW-0812">Transmembrane</keyword>
<keyword evidence="1" id="KW-0472">Membrane</keyword>
<gene>
    <name evidence="2" type="ORF">WCV66_22690</name>
</gene>
<evidence type="ECO:0000313" key="3">
    <source>
        <dbReference type="Proteomes" id="UP001368328"/>
    </source>
</evidence>
<reference evidence="2 3" key="1">
    <citation type="submission" date="2024-02" db="EMBL/GenBank/DDBJ databases">
        <title>Seven novel Bacillus-like species.</title>
        <authorList>
            <person name="Liu G."/>
        </authorList>
    </citation>
    <scope>NUCLEOTIDE SEQUENCE [LARGE SCALE GENOMIC DNA]</scope>
    <source>
        <strain evidence="2 3">FJAT-53654</strain>
    </source>
</reference>
<dbReference type="Proteomes" id="UP001368328">
    <property type="component" value="Chromosome"/>
</dbReference>
<dbReference type="RefSeq" id="WP_338786942.1">
    <property type="nucleotide sequence ID" value="NZ_CP147403.1"/>
</dbReference>
<evidence type="ECO:0000256" key="1">
    <source>
        <dbReference type="SAM" id="Phobius"/>
    </source>
</evidence>
<keyword evidence="1" id="KW-1133">Transmembrane helix</keyword>
<sequence length="66" mass="7605">MWETRGNRILEISIIVILGAIVSILNTMWLRESLIEQIKIIAKDNENNIIKQSNVTDIATKLRQQT</sequence>
<accession>A0ABZ2MS15</accession>
<feature type="transmembrane region" description="Helical" evidence="1">
    <location>
        <begin position="12"/>
        <end position="30"/>
    </location>
</feature>
<evidence type="ECO:0000313" key="2">
    <source>
        <dbReference type="EMBL" id="WXB87990.1"/>
    </source>
</evidence>